<dbReference type="PANTHER" id="PTHR43283">
    <property type="entry name" value="BETA-LACTAMASE-RELATED"/>
    <property type="match status" value="1"/>
</dbReference>
<dbReference type="Pfam" id="PF00144">
    <property type="entry name" value="Beta-lactamase"/>
    <property type="match status" value="1"/>
</dbReference>
<dbReference type="Gene3D" id="3.40.710.10">
    <property type="entry name" value="DD-peptidase/beta-lactamase superfamily"/>
    <property type="match status" value="1"/>
</dbReference>
<dbReference type="EMBL" id="LFKP01000001">
    <property type="protein sequence ID" value="OHV99173.1"/>
    <property type="molecule type" value="Genomic_DNA"/>
</dbReference>
<proteinExistence type="predicted"/>
<organism evidence="2 3">
    <name type="scientific">Janthinobacterium lividum</name>
    <dbReference type="NCBI Taxonomy" id="29581"/>
    <lineage>
        <taxon>Bacteria</taxon>
        <taxon>Pseudomonadati</taxon>
        <taxon>Pseudomonadota</taxon>
        <taxon>Betaproteobacteria</taxon>
        <taxon>Burkholderiales</taxon>
        <taxon>Oxalobacteraceae</taxon>
        <taxon>Janthinobacterium</taxon>
    </lineage>
</organism>
<dbReference type="InterPro" id="IPR012338">
    <property type="entry name" value="Beta-lactam/transpept-like"/>
</dbReference>
<comment type="caution">
    <text evidence="2">The sequence shown here is derived from an EMBL/GenBank/DDBJ whole genome shotgun (WGS) entry which is preliminary data.</text>
</comment>
<gene>
    <name evidence="2" type="ORF">AKG95_01130</name>
</gene>
<evidence type="ECO:0000313" key="3">
    <source>
        <dbReference type="Proteomes" id="UP000179840"/>
    </source>
</evidence>
<dbReference type="InterPro" id="IPR050789">
    <property type="entry name" value="Diverse_Enzym_Activities"/>
</dbReference>
<evidence type="ECO:0000313" key="2">
    <source>
        <dbReference type="EMBL" id="OHV99173.1"/>
    </source>
</evidence>
<dbReference type="AlphaFoldDB" id="A0A1S1UIZ3"/>
<feature type="domain" description="Beta-lactamase-related" evidence="1">
    <location>
        <begin position="18"/>
        <end position="370"/>
    </location>
</feature>
<evidence type="ECO:0000259" key="1">
    <source>
        <dbReference type="Pfam" id="PF00144"/>
    </source>
</evidence>
<dbReference type="InterPro" id="IPR001466">
    <property type="entry name" value="Beta-lactam-related"/>
</dbReference>
<reference evidence="2 3" key="1">
    <citation type="submission" date="2015-06" db="EMBL/GenBank/DDBJ databases">
        <title>Draft genome sequencing of a biphenyl-degrading bacterium, Janthinobacterium lividum MEG1.</title>
        <authorList>
            <person name="Shimodaira J."/>
            <person name="Hatta T."/>
        </authorList>
    </citation>
    <scope>NUCLEOTIDE SEQUENCE [LARGE SCALE GENOMIC DNA]</scope>
    <source>
        <strain evidence="2 3">MEG1</strain>
    </source>
</reference>
<dbReference type="Proteomes" id="UP000179840">
    <property type="component" value="Unassembled WGS sequence"/>
</dbReference>
<dbReference type="SUPFAM" id="SSF56601">
    <property type="entry name" value="beta-lactamase/transpeptidase-like"/>
    <property type="match status" value="1"/>
</dbReference>
<protein>
    <submittedName>
        <fullName evidence="2">Beta-lactamase</fullName>
    </submittedName>
</protein>
<accession>A0A1S1UIZ3</accession>
<name>A0A1S1UIZ3_9BURK</name>
<dbReference type="PANTHER" id="PTHR43283:SF3">
    <property type="entry name" value="BETA-LACTAMASE FAMILY PROTEIN (AFU_ORTHOLOGUE AFUA_5G07500)"/>
    <property type="match status" value="1"/>
</dbReference>
<sequence length="397" mass="42015">MYNFSAAALSARIDPLLDLVLRQQRLVGAVVLVRQRGQEIYRRAAGYLDREAGTPMVDDAVFRLASVSKPIVSTAALALVGQGRLGLEDLVARWLPYFAPRQPDGAVAAMSVRHLLTHTAGLDYGFFQPPDGAYAQAGVSDGMDASRITLADNLRRLATVPLAYAPGERWAYSIATDVLGAVIEAVTGLPLAHAVALLVTAPLAMRDTGFLATDPARLAVAYADRAAGELQPRRLLDAGEDHLPFLDGMAGFTLSPARALDAHAYPSGGAGMVGSAPDFMRLLETLRQGGAPLLPPALARQLGENQTAAFDLPFWPGRGFGLGFTVLTDPQLAATPEAAGTWRMGGTYGHSWFVDPAQELSVVAFTNTALEGMAGPFVMELCQAIYGSKEAGVEQGQ</sequence>